<dbReference type="InterPro" id="IPR007656">
    <property type="entry name" value="GTD-bd"/>
</dbReference>
<keyword evidence="4 7" id="KW-0472">Membrane</keyword>
<evidence type="ECO:0000256" key="1">
    <source>
        <dbReference type="ARBA" id="ARBA00004370"/>
    </source>
</evidence>
<evidence type="ECO:0000313" key="10">
    <source>
        <dbReference type="Proteomes" id="UP001630127"/>
    </source>
</evidence>
<protein>
    <recommendedName>
        <fullName evidence="8">GTD-binding domain-containing protein</fullName>
    </recommendedName>
</protein>
<evidence type="ECO:0000256" key="5">
    <source>
        <dbReference type="SAM" id="Coils"/>
    </source>
</evidence>
<dbReference type="PANTHER" id="PTHR31422:SF0">
    <property type="entry name" value="MYOSIN-BINDING PROTEIN 7"/>
    <property type="match status" value="1"/>
</dbReference>
<feature type="coiled-coil region" evidence="5">
    <location>
        <begin position="404"/>
        <end position="431"/>
    </location>
</feature>
<feature type="domain" description="GTD-binding" evidence="8">
    <location>
        <begin position="69"/>
        <end position="167"/>
    </location>
</feature>
<dbReference type="GO" id="GO:0080115">
    <property type="term" value="F:myosin XI tail binding"/>
    <property type="evidence" value="ECO:0007669"/>
    <property type="project" value="UniProtKB-ARBA"/>
</dbReference>
<evidence type="ECO:0000256" key="4">
    <source>
        <dbReference type="ARBA" id="ARBA00023136"/>
    </source>
</evidence>
<dbReference type="Pfam" id="PF04576">
    <property type="entry name" value="Zein-binding"/>
    <property type="match status" value="1"/>
</dbReference>
<keyword evidence="3 7" id="KW-1133">Transmembrane helix</keyword>
<organism evidence="9 10">
    <name type="scientific">Cinchona calisaya</name>
    <dbReference type="NCBI Taxonomy" id="153742"/>
    <lineage>
        <taxon>Eukaryota</taxon>
        <taxon>Viridiplantae</taxon>
        <taxon>Streptophyta</taxon>
        <taxon>Embryophyta</taxon>
        <taxon>Tracheophyta</taxon>
        <taxon>Spermatophyta</taxon>
        <taxon>Magnoliopsida</taxon>
        <taxon>eudicotyledons</taxon>
        <taxon>Gunneridae</taxon>
        <taxon>Pentapetalae</taxon>
        <taxon>asterids</taxon>
        <taxon>lamiids</taxon>
        <taxon>Gentianales</taxon>
        <taxon>Rubiaceae</taxon>
        <taxon>Cinchonoideae</taxon>
        <taxon>Cinchoneae</taxon>
        <taxon>Cinchona</taxon>
    </lineage>
</organism>
<evidence type="ECO:0000256" key="2">
    <source>
        <dbReference type="ARBA" id="ARBA00022692"/>
    </source>
</evidence>
<gene>
    <name evidence="9" type="ORF">ACH5RR_005726</name>
</gene>
<feature type="coiled-coil region" evidence="5">
    <location>
        <begin position="64"/>
        <end position="133"/>
    </location>
</feature>
<dbReference type="AlphaFoldDB" id="A0ABD3ALY8"/>
<dbReference type="Proteomes" id="UP001630127">
    <property type="component" value="Unassembled WGS sequence"/>
</dbReference>
<dbReference type="PROSITE" id="PS51775">
    <property type="entry name" value="GTD_BINDING"/>
    <property type="match status" value="1"/>
</dbReference>
<feature type="region of interest" description="Disordered" evidence="6">
    <location>
        <begin position="297"/>
        <end position="321"/>
    </location>
</feature>
<keyword evidence="5" id="KW-0175">Coiled coil</keyword>
<reference evidence="9 10" key="1">
    <citation type="submission" date="2024-11" db="EMBL/GenBank/DDBJ databases">
        <title>A near-complete genome assembly of Cinchona calisaya.</title>
        <authorList>
            <person name="Lian D.C."/>
            <person name="Zhao X.W."/>
            <person name="Wei L."/>
        </authorList>
    </citation>
    <scope>NUCLEOTIDE SEQUENCE [LARGE SCALE GENOMIC DNA]</scope>
    <source>
        <tissue evidence="9">Nenye</tissue>
    </source>
</reference>
<comment type="subcellular location">
    <subcellularLocation>
        <location evidence="1">Membrane</location>
    </subcellularLocation>
</comment>
<proteinExistence type="predicted"/>
<sequence>MDTDISKPSTSLGKCCDCGCSCSPIMNRSFSGTMLRSVKRKFHEHEEAGNKFVIPGFVLPQNARVEVENECAALREMVASQQQTIQELSVELEEERNAASSAANEAMSMILRLQREKAEIQMEARQFKRFAEEKMAHDQQEFLALEDLLYKREQAIQSLTCEVQMYKHRMMSYGLTEAEAEADRENFGNGMMTRNNSMVDNLDGQFEFPAYDYPPLKCNLNENHDYAEVDSEALDVEKYAFGETPRSRDHLKDLEYRINQLERSPRNNKPEGEFFGAKNVLEKVIVGYSPRRPGHFRKFSTDSTNSFSANGREVGPDFSPRFGGSFRKTDSLHPEEFSNLRKVDNASDVGDDMNDRVYTIDSVHTGTTQCHGLKEPKASVAINDDYMATPRGSLANTNIGDPDFQKLYMRLQALEADRESMRQALISMRTDKAQLVILKEIAQNLCKEMSPVRRPPVKKPSLIGSFSFVSIFKWIISLVFWRKKAHRCKYMFGLPANNAGLLMLLDKGPRVGQWRCLSSTQV</sequence>
<comment type="caution">
    <text evidence="9">The sequence shown here is derived from an EMBL/GenBank/DDBJ whole genome shotgun (WGS) entry which is preliminary data.</text>
</comment>
<evidence type="ECO:0000256" key="6">
    <source>
        <dbReference type="SAM" id="MobiDB-lite"/>
    </source>
</evidence>
<accession>A0ABD3ALY8</accession>
<dbReference type="GO" id="GO:0016020">
    <property type="term" value="C:membrane"/>
    <property type="evidence" value="ECO:0007669"/>
    <property type="project" value="UniProtKB-SubCell"/>
</dbReference>
<keyword evidence="2 7" id="KW-0812">Transmembrane</keyword>
<keyword evidence="10" id="KW-1185">Reference proteome</keyword>
<feature type="transmembrane region" description="Helical" evidence="7">
    <location>
        <begin position="462"/>
        <end position="481"/>
    </location>
</feature>
<evidence type="ECO:0000256" key="7">
    <source>
        <dbReference type="SAM" id="Phobius"/>
    </source>
</evidence>
<evidence type="ECO:0000259" key="8">
    <source>
        <dbReference type="PROSITE" id="PS51775"/>
    </source>
</evidence>
<evidence type="ECO:0000313" key="9">
    <source>
        <dbReference type="EMBL" id="KAL3532205.1"/>
    </source>
</evidence>
<dbReference type="PANTHER" id="PTHR31422">
    <property type="entry name" value="BNAANNG28530D PROTEIN"/>
    <property type="match status" value="1"/>
</dbReference>
<dbReference type="EMBL" id="JBJUIK010000003">
    <property type="protein sequence ID" value="KAL3532205.1"/>
    <property type="molecule type" value="Genomic_DNA"/>
</dbReference>
<evidence type="ECO:0000256" key="3">
    <source>
        <dbReference type="ARBA" id="ARBA00022989"/>
    </source>
</evidence>
<name>A0ABD3ALY8_9GENT</name>